<dbReference type="Proteomes" id="UP001431199">
    <property type="component" value="Unassembled WGS sequence"/>
</dbReference>
<evidence type="ECO:0000313" key="3">
    <source>
        <dbReference type="Proteomes" id="UP001431199"/>
    </source>
</evidence>
<dbReference type="EMBL" id="JAODBU010000002">
    <property type="protein sequence ID" value="MCT7397643.1"/>
    <property type="molecule type" value="Genomic_DNA"/>
</dbReference>
<protein>
    <recommendedName>
        <fullName evidence="4">Fibronectin type-III domain-containing protein</fullName>
    </recommendedName>
</protein>
<feature type="chain" id="PRO_5045878454" description="Fibronectin type-III domain-containing protein" evidence="1">
    <location>
        <begin position="27"/>
        <end position="409"/>
    </location>
</feature>
<comment type="caution">
    <text evidence="2">The sequence shown here is derived from an EMBL/GenBank/DDBJ whole genome shotgun (WGS) entry which is preliminary data.</text>
</comment>
<proteinExistence type="predicted"/>
<dbReference type="RefSeq" id="WP_260978105.1">
    <property type="nucleotide sequence ID" value="NZ_JAODBU010000002.1"/>
</dbReference>
<dbReference type="InterPro" id="IPR008979">
    <property type="entry name" value="Galactose-bd-like_sf"/>
</dbReference>
<name>A0ABT2M098_9FIRM</name>
<dbReference type="Gene3D" id="2.60.40.4270">
    <property type="entry name" value="Listeria-Bacteroides repeat domain"/>
    <property type="match status" value="1"/>
</dbReference>
<organism evidence="2 3">
    <name type="scientific">Eubacterium album</name>
    <dbReference type="NCBI Taxonomy" id="2978477"/>
    <lineage>
        <taxon>Bacteria</taxon>
        <taxon>Bacillati</taxon>
        <taxon>Bacillota</taxon>
        <taxon>Clostridia</taxon>
        <taxon>Eubacteriales</taxon>
        <taxon>Eubacteriaceae</taxon>
        <taxon>Eubacterium</taxon>
    </lineage>
</organism>
<keyword evidence="3" id="KW-1185">Reference proteome</keyword>
<gene>
    <name evidence="2" type="ORF">N5B56_00910</name>
</gene>
<evidence type="ECO:0000256" key="1">
    <source>
        <dbReference type="SAM" id="SignalP"/>
    </source>
</evidence>
<evidence type="ECO:0000313" key="2">
    <source>
        <dbReference type="EMBL" id="MCT7397643.1"/>
    </source>
</evidence>
<dbReference type="SUPFAM" id="SSF49785">
    <property type="entry name" value="Galactose-binding domain-like"/>
    <property type="match status" value="1"/>
</dbReference>
<evidence type="ECO:0008006" key="4">
    <source>
        <dbReference type="Google" id="ProtNLM"/>
    </source>
</evidence>
<feature type="signal peptide" evidence="1">
    <location>
        <begin position="1"/>
        <end position="26"/>
    </location>
</feature>
<dbReference type="InterPro" id="IPR042229">
    <property type="entry name" value="Listeria/Bacterioides_rpt_sf"/>
</dbReference>
<accession>A0ABT2M098</accession>
<sequence>MRLFKKTMAVALASVMTIGMAGVASAAPVPAGTNVLAGLTQWTSFSVCTREDGGVWEEALKAIPQTKGVDYATEGYITAGSTVSNFDFFVINSGWDGEYNKLTNELVNDNPWGMTATLENVPVEAGRNYTISFDISSTLKANKKDALGNKIGDITTKHILFKAYKPGNGDEALELTSTSNITSDGYITLDSSKKESMKVSAVINVPKDYKKGNIGLKFALGAFLKTYADEIGMAGYIHVNNFVVTANKQYTVNFVSQNKTMSTKYVNEGEKVDTFAAKRKGYTLVGYTANGVLYNFNSLVSSDLTLVAKWKKTAAPAKVKIASVKSKSAKKAVVSLKKAKNVKGYAVQYSTNSKFKGAKQKTSKKTKIILKKLKSGSIVYVRAKAYTTDSADNKVFSKKWSAKKLVVVK</sequence>
<reference evidence="2" key="1">
    <citation type="submission" date="2022-09" db="EMBL/GenBank/DDBJ databases">
        <title>Eubacterium sp. LFL-14 isolated from human feces.</title>
        <authorList>
            <person name="Liu F."/>
        </authorList>
    </citation>
    <scope>NUCLEOTIDE SEQUENCE</scope>
    <source>
        <strain evidence="2">LFL-14</strain>
    </source>
</reference>
<keyword evidence="1" id="KW-0732">Signal</keyword>